<protein>
    <recommendedName>
        <fullName evidence="1">DUF1618 domain-containing protein</fullName>
    </recommendedName>
</protein>
<evidence type="ECO:0000313" key="2">
    <source>
        <dbReference type="EMBL" id="KAK1606575.1"/>
    </source>
</evidence>
<name>A0AAD8VJ31_LOLMU</name>
<gene>
    <name evidence="2" type="ORF">QYE76_030248</name>
</gene>
<dbReference type="PANTHER" id="PTHR33074:SF50">
    <property type="entry name" value="DUF1618 DOMAIN-CONTAINING PROTEIN"/>
    <property type="match status" value="1"/>
</dbReference>
<sequence>MGSIDGSLYDEEDVRSMEEDEDRFWKVEPKMVPPKEYAYLNPPAHVCSDDVVRPPFVLMEDFAYFADRDNTTTATCKMSGGRGDFKVTLYTATPPLVSYLCVHATAFHHTEFAIEPQIMATEPNSGLLLLQVVIGDHHSDVMNTRKREYFVYDVRSGTPSLTHLPHSGNLGFNQTSLAIVRKCNKRSDNNHDGHGTSEEDDHDCSNCDYVVAAQCHGFGYGKRSELCLYHSDTGTWSKEPVVAKRYLDHATCKAITIGGDKGTVAWVDLSRSIVYCDVLDKRPKVRYVRLPRQGEQLDYGDPRTVRDVALVGDRIRYVDLKPRLQPGLNSECTYHGWEARIWSINTSSSSAKDWNADYQLDSSHIPESSLPKLNVSADAARPTLSSLQIGLPNLSLQDDGIVYFLAKIDHRDKDHVAWVLAVDMRNKTIQEVAEFSATRTVGLAKAYNASSISKYLQI</sequence>
<keyword evidence="3" id="KW-1185">Reference proteome</keyword>
<dbReference type="PANTHER" id="PTHR33074">
    <property type="entry name" value="EXPRESSED PROTEIN-RELATED"/>
    <property type="match status" value="1"/>
</dbReference>
<comment type="caution">
    <text evidence="2">The sequence shown here is derived from an EMBL/GenBank/DDBJ whole genome shotgun (WGS) entry which is preliminary data.</text>
</comment>
<evidence type="ECO:0000259" key="1">
    <source>
        <dbReference type="Pfam" id="PF07762"/>
    </source>
</evidence>
<feature type="domain" description="DUF1618" evidence="1">
    <location>
        <begin position="266"/>
        <end position="403"/>
    </location>
</feature>
<reference evidence="2" key="1">
    <citation type="submission" date="2023-07" db="EMBL/GenBank/DDBJ databases">
        <title>A chromosome-level genome assembly of Lolium multiflorum.</title>
        <authorList>
            <person name="Chen Y."/>
            <person name="Copetti D."/>
            <person name="Kolliker R."/>
            <person name="Studer B."/>
        </authorList>
    </citation>
    <scope>NUCLEOTIDE SEQUENCE</scope>
    <source>
        <strain evidence="2">02402/16</strain>
        <tissue evidence="2">Leaf</tissue>
    </source>
</reference>
<dbReference type="Pfam" id="PF07762">
    <property type="entry name" value="DUF1618"/>
    <property type="match status" value="1"/>
</dbReference>
<proteinExistence type="predicted"/>
<evidence type="ECO:0000313" key="3">
    <source>
        <dbReference type="Proteomes" id="UP001231189"/>
    </source>
</evidence>
<dbReference type="EMBL" id="JAUUTY010000007">
    <property type="protein sequence ID" value="KAK1606575.1"/>
    <property type="molecule type" value="Genomic_DNA"/>
</dbReference>
<dbReference type="AlphaFoldDB" id="A0AAD8VJ31"/>
<dbReference type="Proteomes" id="UP001231189">
    <property type="component" value="Unassembled WGS sequence"/>
</dbReference>
<organism evidence="2 3">
    <name type="scientific">Lolium multiflorum</name>
    <name type="common">Italian ryegrass</name>
    <name type="synonym">Lolium perenne subsp. multiflorum</name>
    <dbReference type="NCBI Taxonomy" id="4521"/>
    <lineage>
        <taxon>Eukaryota</taxon>
        <taxon>Viridiplantae</taxon>
        <taxon>Streptophyta</taxon>
        <taxon>Embryophyta</taxon>
        <taxon>Tracheophyta</taxon>
        <taxon>Spermatophyta</taxon>
        <taxon>Magnoliopsida</taxon>
        <taxon>Liliopsida</taxon>
        <taxon>Poales</taxon>
        <taxon>Poaceae</taxon>
        <taxon>BOP clade</taxon>
        <taxon>Pooideae</taxon>
        <taxon>Poodae</taxon>
        <taxon>Poeae</taxon>
        <taxon>Poeae Chloroplast Group 2 (Poeae type)</taxon>
        <taxon>Loliodinae</taxon>
        <taxon>Loliinae</taxon>
        <taxon>Lolium</taxon>
    </lineage>
</organism>
<dbReference type="InterPro" id="IPR011676">
    <property type="entry name" value="DUF1618"/>
</dbReference>
<accession>A0AAD8VJ31</accession>